<feature type="domain" description="AMP-dependent synthetase/ligase" evidence="5">
    <location>
        <begin position="38"/>
        <end position="406"/>
    </location>
</feature>
<gene>
    <name evidence="7" type="ORF">Fcan01_00662</name>
</gene>
<accession>A0A226EZM2</accession>
<evidence type="ECO:0000256" key="4">
    <source>
        <dbReference type="ARBA" id="ARBA00023140"/>
    </source>
</evidence>
<comment type="subcellular location">
    <subcellularLocation>
        <location evidence="1">Peroxisome</location>
    </subcellularLocation>
</comment>
<dbReference type="InterPro" id="IPR000873">
    <property type="entry name" value="AMP-dep_synth/lig_dom"/>
</dbReference>
<dbReference type="Gene3D" id="3.30.300.30">
    <property type="match status" value="1"/>
</dbReference>
<dbReference type="OrthoDB" id="10253869at2759"/>
<sequence length="550" mass="60976">MVVGFTSVSSTKPLPKIREETVPEYLLERAKHFLKEGREAFLENGLTGERLTFKNFDNETLRVASCFYKRGLRKGDIVVYMTSHQLPQIVMMMGVWRANGVVRSLYVDESEETILEKIKESNSRWIFCDAENAPKCQSIADKVGWTVEIVVCGEGADGFQNFAEFYKDNGKSAPKFEMTGDDMAIILPTSGTTGPSKGAWHSHKGLVHDIRQWAGFPFMQHKPNLIASKGTHVSGALLPFAMLVRGVLGVVLAKMSKEIIIQTVDKYKPGVVFAFPSFLLSLGSSDADGYDVTSVETIFTGGSPTTEEMHKAFMAITNVKLVMIAFGLTEGPCVSTTADMRETGAHEAYKSEFKHDKYSDIPAGTVGKPYPGGQLQIRDLDTMEVLGPNQRGEIVARGDYIFQGYYKNPESTKNAFIDGWFRTGDVGYLNDDGFLFIVDRAKDIFKYFHNHISPTELEGVIQLHPEVKEVCVFPVPDEGGEVPRAFVTLMNHKNGKSLAQLATEIKTFADGKLATYKQLKGGLYIVEDFPKGKTGKVVRTMVGQMPLPTY</sequence>
<dbReference type="InterPro" id="IPR042099">
    <property type="entry name" value="ANL_N_sf"/>
</dbReference>
<dbReference type="PROSITE" id="PS00455">
    <property type="entry name" value="AMP_BINDING"/>
    <property type="match status" value="1"/>
</dbReference>
<dbReference type="Proteomes" id="UP000198287">
    <property type="component" value="Unassembled WGS sequence"/>
</dbReference>
<evidence type="ECO:0000313" key="8">
    <source>
        <dbReference type="Proteomes" id="UP000198287"/>
    </source>
</evidence>
<dbReference type="PANTHER" id="PTHR24096:SF149">
    <property type="entry name" value="AMP-BINDING DOMAIN-CONTAINING PROTEIN-RELATED"/>
    <property type="match status" value="1"/>
</dbReference>
<dbReference type="EMBL" id="LNIX01000001">
    <property type="protein sequence ID" value="OXA62584.1"/>
    <property type="molecule type" value="Genomic_DNA"/>
</dbReference>
<feature type="domain" description="AMP-binding enzyme C-terminal" evidence="6">
    <location>
        <begin position="456"/>
        <end position="536"/>
    </location>
</feature>
<evidence type="ECO:0000313" key="7">
    <source>
        <dbReference type="EMBL" id="OXA62584.1"/>
    </source>
</evidence>
<keyword evidence="4" id="KW-0576">Peroxisome</keyword>
<dbReference type="STRING" id="158441.A0A226EZM2"/>
<dbReference type="GO" id="GO:0016405">
    <property type="term" value="F:CoA-ligase activity"/>
    <property type="evidence" value="ECO:0007669"/>
    <property type="project" value="TreeGrafter"/>
</dbReference>
<dbReference type="AlphaFoldDB" id="A0A226EZM2"/>
<evidence type="ECO:0000256" key="3">
    <source>
        <dbReference type="ARBA" id="ARBA00022598"/>
    </source>
</evidence>
<dbReference type="GO" id="GO:0005777">
    <property type="term" value="C:peroxisome"/>
    <property type="evidence" value="ECO:0007669"/>
    <property type="project" value="UniProtKB-SubCell"/>
</dbReference>
<dbReference type="InterPro" id="IPR045851">
    <property type="entry name" value="AMP-bd_C_sf"/>
</dbReference>
<comment type="caution">
    <text evidence="7">The sequence shown here is derived from an EMBL/GenBank/DDBJ whole genome shotgun (WGS) entry which is preliminary data.</text>
</comment>
<comment type="similarity">
    <text evidence="2">Belongs to the ATP-dependent AMP-binding enzyme family.</text>
</comment>
<name>A0A226EZM2_FOLCA</name>
<keyword evidence="3 7" id="KW-0436">Ligase</keyword>
<dbReference type="Pfam" id="PF00501">
    <property type="entry name" value="AMP-binding"/>
    <property type="match status" value="1"/>
</dbReference>
<keyword evidence="8" id="KW-1185">Reference proteome</keyword>
<dbReference type="OMA" id="SRQGWGM"/>
<dbReference type="Gene3D" id="3.40.50.12780">
    <property type="entry name" value="N-terminal domain of ligase-like"/>
    <property type="match status" value="1"/>
</dbReference>
<evidence type="ECO:0000256" key="2">
    <source>
        <dbReference type="ARBA" id="ARBA00006432"/>
    </source>
</evidence>
<dbReference type="InterPro" id="IPR020845">
    <property type="entry name" value="AMP-binding_CS"/>
</dbReference>
<evidence type="ECO:0000259" key="6">
    <source>
        <dbReference type="Pfam" id="PF13193"/>
    </source>
</evidence>
<protein>
    <submittedName>
        <fullName evidence="7">4-coumarate--CoA ligase-like 8</fullName>
    </submittedName>
</protein>
<evidence type="ECO:0000259" key="5">
    <source>
        <dbReference type="Pfam" id="PF00501"/>
    </source>
</evidence>
<dbReference type="Pfam" id="PF13193">
    <property type="entry name" value="AMP-binding_C"/>
    <property type="match status" value="1"/>
</dbReference>
<dbReference type="PANTHER" id="PTHR24096">
    <property type="entry name" value="LONG-CHAIN-FATTY-ACID--COA LIGASE"/>
    <property type="match status" value="1"/>
</dbReference>
<proteinExistence type="inferred from homology"/>
<dbReference type="SUPFAM" id="SSF56801">
    <property type="entry name" value="Acetyl-CoA synthetase-like"/>
    <property type="match status" value="1"/>
</dbReference>
<reference evidence="7 8" key="1">
    <citation type="submission" date="2015-12" db="EMBL/GenBank/DDBJ databases">
        <title>The genome of Folsomia candida.</title>
        <authorList>
            <person name="Faddeeva A."/>
            <person name="Derks M.F."/>
            <person name="Anvar Y."/>
            <person name="Smit S."/>
            <person name="Van Straalen N."/>
            <person name="Roelofs D."/>
        </authorList>
    </citation>
    <scope>NUCLEOTIDE SEQUENCE [LARGE SCALE GENOMIC DNA]</scope>
    <source>
        <strain evidence="7 8">VU population</strain>
        <tissue evidence="7">Whole body</tissue>
    </source>
</reference>
<dbReference type="InterPro" id="IPR025110">
    <property type="entry name" value="AMP-bd_C"/>
</dbReference>
<organism evidence="7 8">
    <name type="scientific">Folsomia candida</name>
    <name type="common">Springtail</name>
    <dbReference type="NCBI Taxonomy" id="158441"/>
    <lineage>
        <taxon>Eukaryota</taxon>
        <taxon>Metazoa</taxon>
        <taxon>Ecdysozoa</taxon>
        <taxon>Arthropoda</taxon>
        <taxon>Hexapoda</taxon>
        <taxon>Collembola</taxon>
        <taxon>Entomobryomorpha</taxon>
        <taxon>Isotomoidea</taxon>
        <taxon>Isotomidae</taxon>
        <taxon>Proisotominae</taxon>
        <taxon>Folsomia</taxon>
    </lineage>
</organism>
<evidence type="ECO:0000256" key="1">
    <source>
        <dbReference type="ARBA" id="ARBA00004275"/>
    </source>
</evidence>